<dbReference type="EMBL" id="CAJNJA010052577">
    <property type="protein sequence ID" value="CAE7847202.1"/>
    <property type="molecule type" value="Genomic_DNA"/>
</dbReference>
<keyword evidence="3" id="KW-1185">Reference proteome</keyword>
<evidence type="ECO:0000256" key="1">
    <source>
        <dbReference type="SAM" id="MobiDB-lite"/>
    </source>
</evidence>
<evidence type="ECO:0000313" key="3">
    <source>
        <dbReference type="Proteomes" id="UP000601435"/>
    </source>
</evidence>
<gene>
    <name evidence="2" type="ORF">SNEC2469_LOCUS26122</name>
</gene>
<feature type="compositionally biased region" description="Low complexity" evidence="1">
    <location>
        <begin position="238"/>
        <end position="248"/>
    </location>
</feature>
<protein>
    <submittedName>
        <fullName evidence="2">Uncharacterized protein</fullName>
    </submittedName>
</protein>
<accession>A0A812ZZI1</accession>
<feature type="region of interest" description="Disordered" evidence="1">
    <location>
        <begin position="158"/>
        <end position="195"/>
    </location>
</feature>
<dbReference type="AlphaFoldDB" id="A0A812ZZI1"/>
<dbReference type="PANTHER" id="PTHR48148">
    <property type="entry name" value="KERATINOCYTE PROLINE-RICH PROTEIN"/>
    <property type="match status" value="1"/>
</dbReference>
<proteinExistence type="predicted"/>
<evidence type="ECO:0000313" key="2">
    <source>
        <dbReference type="EMBL" id="CAE7847202.1"/>
    </source>
</evidence>
<feature type="region of interest" description="Disordered" evidence="1">
    <location>
        <begin position="32"/>
        <end position="75"/>
    </location>
</feature>
<feature type="compositionally biased region" description="Basic residues" evidence="1">
    <location>
        <begin position="319"/>
        <end position="329"/>
    </location>
</feature>
<reference evidence="2" key="1">
    <citation type="submission" date="2021-02" db="EMBL/GenBank/DDBJ databases">
        <authorList>
            <person name="Dougan E. K."/>
            <person name="Rhodes N."/>
            <person name="Thang M."/>
            <person name="Chan C."/>
        </authorList>
    </citation>
    <scope>NUCLEOTIDE SEQUENCE</scope>
</reference>
<feature type="compositionally biased region" description="Pro residues" evidence="1">
    <location>
        <begin position="171"/>
        <end position="184"/>
    </location>
</feature>
<sequence length="473" mass="51244">MNLGNLGSEPVSRAPVLATGVRPDCLETQIWDPFPPVIDLDTPEKSKVKREAEDLDLSPKPMQVEAPQLADPVVSPAPKPMEVETHQLAKPVVSPAPEPMEAEPHQLAKPVVSPAPKPKEVEACLEPLGHIAGSISAREMTNRGLFCYAGMVGEGENPLVAKPATSQAPDPASPDSPEPSPSPKPTALLYKEDLTPEKVVITRNDQLSLKANASTDEAVKASKGRGRSRGRGRGGRGLAAAKSSSSKGGEVEAPAGDDWAGEEGWTQEDWATWTGGEHWTEEEWATWTDGERWTEEEWDAWAGDEDWTEQATGDDGAAKKKGKRGRAKKANSAPQPEPAVEAAGKAKAKAKAKAVARANGRVAPIPDAGNDDFDYPQTFARRSCPPIPGSQAALVWRGITRSFWEEILPFLARGERTVAEASYWTYARIRWVHSGLQPSDDGFSEVMRMAAQEFVILRPTANQVPFLDWFSFI</sequence>
<organism evidence="2 3">
    <name type="scientific">Symbiodinium necroappetens</name>
    <dbReference type="NCBI Taxonomy" id="1628268"/>
    <lineage>
        <taxon>Eukaryota</taxon>
        <taxon>Sar</taxon>
        <taxon>Alveolata</taxon>
        <taxon>Dinophyceae</taxon>
        <taxon>Suessiales</taxon>
        <taxon>Symbiodiniaceae</taxon>
        <taxon>Symbiodinium</taxon>
    </lineage>
</organism>
<comment type="caution">
    <text evidence="2">The sequence shown here is derived from an EMBL/GenBank/DDBJ whole genome shotgun (WGS) entry which is preliminary data.</text>
</comment>
<feature type="compositionally biased region" description="Basic and acidic residues" evidence="1">
    <location>
        <begin position="42"/>
        <end position="52"/>
    </location>
</feature>
<name>A0A812ZZI1_9DINO</name>
<feature type="region of interest" description="Disordered" evidence="1">
    <location>
        <begin position="301"/>
        <end position="340"/>
    </location>
</feature>
<dbReference type="OrthoDB" id="10643273at2759"/>
<dbReference type="PANTHER" id="PTHR48148:SF3">
    <property type="entry name" value="KERATINOCYTE PROLINE-RICH PROTEIN"/>
    <property type="match status" value="1"/>
</dbReference>
<feature type="region of interest" description="Disordered" evidence="1">
    <location>
        <begin position="212"/>
        <end position="263"/>
    </location>
</feature>
<dbReference type="Proteomes" id="UP000601435">
    <property type="component" value="Unassembled WGS sequence"/>
</dbReference>
<feature type="compositionally biased region" description="Basic residues" evidence="1">
    <location>
        <begin position="222"/>
        <end position="234"/>
    </location>
</feature>